<proteinExistence type="predicted"/>
<reference evidence="1" key="1">
    <citation type="submission" date="2018-05" db="EMBL/GenBank/DDBJ databases">
        <authorList>
            <person name="Lanie J.A."/>
            <person name="Ng W.-L."/>
            <person name="Kazmierczak K.M."/>
            <person name="Andrzejewski T.M."/>
            <person name="Davidsen T.M."/>
            <person name="Wayne K.J."/>
            <person name="Tettelin H."/>
            <person name="Glass J.I."/>
            <person name="Rusch D."/>
            <person name="Podicherti R."/>
            <person name="Tsui H.-C.T."/>
            <person name="Winkler M.E."/>
        </authorList>
    </citation>
    <scope>NUCLEOTIDE SEQUENCE</scope>
</reference>
<dbReference type="EMBL" id="UINC01167854">
    <property type="protein sequence ID" value="SVD70577.1"/>
    <property type="molecule type" value="Genomic_DNA"/>
</dbReference>
<name>A0A382XHD1_9ZZZZ</name>
<gene>
    <name evidence="1" type="ORF">METZ01_LOCUS423431</name>
</gene>
<protein>
    <submittedName>
        <fullName evidence="1">Uncharacterized protein</fullName>
    </submittedName>
</protein>
<organism evidence="1">
    <name type="scientific">marine metagenome</name>
    <dbReference type="NCBI Taxonomy" id="408172"/>
    <lineage>
        <taxon>unclassified sequences</taxon>
        <taxon>metagenomes</taxon>
        <taxon>ecological metagenomes</taxon>
    </lineage>
</organism>
<sequence>MVQSQIDIARVLLVAETTGYQIRMFGDVAERCGIALIFATDRCHQLDDPWRDAAVPIRFHSEE</sequence>
<accession>A0A382XHD1</accession>
<feature type="non-terminal residue" evidence="1">
    <location>
        <position position="63"/>
    </location>
</feature>
<evidence type="ECO:0000313" key="1">
    <source>
        <dbReference type="EMBL" id="SVD70577.1"/>
    </source>
</evidence>
<dbReference type="AlphaFoldDB" id="A0A382XHD1"/>